<name>H3AU64_LATCH</name>
<dbReference type="HOGENOM" id="CLU_004553_2_8_1"/>
<gene>
    <name evidence="8" type="primary">NARS2</name>
</gene>
<accession>H3AU64</accession>
<keyword evidence="5" id="KW-0030">Aminoacyl-tRNA synthetase</keyword>
<dbReference type="EMBL" id="AFYH01022508">
    <property type="status" value="NOT_ANNOTATED_CDS"/>
    <property type="molecule type" value="Genomic_DNA"/>
</dbReference>
<dbReference type="SUPFAM" id="SSF55681">
    <property type="entry name" value="Class II aaRS and biotin synthetases"/>
    <property type="match status" value="1"/>
</dbReference>
<dbReference type="EMBL" id="AFYH01022503">
    <property type="status" value="NOT_ANNOTATED_CDS"/>
    <property type="molecule type" value="Genomic_DNA"/>
</dbReference>
<evidence type="ECO:0000313" key="9">
    <source>
        <dbReference type="Proteomes" id="UP000008672"/>
    </source>
</evidence>
<sequence>MLRARVMLLCLSNKSTAFREPALRFCSTETFKEKVSVLKALTAQLVGKDIKIQGWVRSVRSQKAVLFLHVNDGSSLQNLQVVADPNAPFRELMFGSAVEVCGKLVKSPHEKQGVELQAADIKVVGTCDPVAFPFKIKERHDLEYIRQFPHLRCRTNSFSSLLRIRSEATSAIQLFFKDNGFVHIHTPIITSNDCEGAGELFMIEPASKAKCASEENAPFFNVPAFLTVSGQLHLEVMAGYKSLTVLTFSSLLFGVNYRTRQSFFQFNFYPENLSFVDTVFINFQVIENLFQTATASILSNCPEDVERFHKFVAPGHKDRLEQMIKNPFKIISYTEAIDILKRQSKAFAFKPEVGIKKFTQY</sequence>
<dbReference type="eggNOG" id="KOG0554">
    <property type="taxonomic scope" value="Eukaryota"/>
</dbReference>
<dbReference type="EMBL" id="AFYH01022501">
    <property type="status" value="NOT_ANNOTATED_CDS"/>
    <property type="molecule type" value="Genomic_DNA"/>
</dbReference>
<evidence type="ECO:0000256" key="3">
    <source>
        <dbReference type="ARBA" id="ARBA00022840"/>
    </source>
</evidence>
<dbReference type="FunCoup" id="H3AU64">
    <property type="interactions" value="2633"/>
</dbReference>
<reference evidence="8" key="2">
    <citation type="submission" date="2025-08" db="UniProtKB">
        <authorList>
            <consortium name="Ensembl"/>
        </authorList>
    </citation>
    <scope>IDENTIFICATION</scope>
</reference>
<dbReference type="EMBL" id="AFYH01022509">
    <property type="status" value="NOT_ANNOTATED_CDS"/>
    <property type="molecule type" value="Genomic_DNA"/>
</dbReference>
<dbReference type="InParanoid" id="H3AU64"/>
<organism evidence="8 9">
    <name type="scientific">Latimeria chalumnae</name>
    <name type="common">Coelacanth</name>
    <dbReference type="NCBI Taxonomy" id="7897"/>
    <lineage>
        <taxon>Eukaryota</taxon>
        <taxon>Metazoa</taxon>
        <taxon>Chordata</taxon>
        <taxon>Craniata</taxon>
        <taxon>Vertebrata</taxon>
        <taxon>Euteleostomi</taxon>
        <taxon>Coelacanthiformes</taxon>
        <taxon>Coelacanthidae</taxon>
        <taxon>Latimeria</taxon>
    </lineage>
</organism>
<dbReference type="Gene3D" id="3.30.930.10">
    <property type="entry name" value="Bira Bifunctional Protein, Domain 2"/>
    <property type="match status" value="1"/>
</dbReference>
<dbReference type="EMBL" id="AFYH01022506">
    <property type="status" value="NOT_ANNOTATED_CDS"/>
    <property type="molecule type" value="Genomic_DNA"/>
</dbReference>
<dbReference type="InterPro" id="IPR012340">
    <property type="entry name" value="NA-bd_OB-fold"/>
</dbReference>
<dbReference type="EMBL" id="AFYH01022504">
    <property type="status" value="NOT_ANNOTATED_CDS"/>
    <property type="molecule type" value="Genomic_DNA"/>
</dbReference>
<dbReference type="EMBL" id="AFYH01022507">
    <property type="status" value="NOT_ANNOTATED_CDS"/>
    <property type="molecule type" value="Genomic_DNA"/>
</dbReference>
<protein>
    <submittedName>
        <fullName evidence="8">Asparaginyl-tRNA synthetase 2, mitochondrial</fullName>
    </submittedName>
</protein>
<dbReference type="STRING" id="7897.ENSLACP00000013185"/>
<dbReference type="GO" id="GO:0006421">
    <property type="term" value="P:asparaginyl-tRNA aminoacylation"/>
    <property type="evidence" value="ECO:0007669"/>
    <property type="project" value="TreeGrafter"/>
</dbReference>
<dbReference type="AlphaFoldDB" id="H3AU64"/>
<keyword evidence="4" id="KW-0648">Protein biosynthesis</keyword>
<evidence type="ECO:0000256" key="1">
    <source>
        <dbReference type="ARBA" id="ARBA00022598"/>
    </source>
</evidence>
<reference evidence="8" key="3">
    <citation type="submission" date="2025-09" db="UniProtKB">
        <authorList>
            <consortium name="Ensembl"/>
        </authorList>
    </citation>
    <scope>IDENTIFICATION</scope>
</reference>
<keyword evidence="3" id="KW-0067">ATP-binding</keyword>
<feature type="domain" description="Aminoacyl-tRNA synthetase class II (D/K/N)" evidence="6">
    <location>
        <begin position="145"/>
        <end position="341"/>
    </location>
</feature>
<evidence type="ECO:0000256" key="2">
    <source>
        <dbReference type="ARBA" id="ARBA00022741"/>
    </source>
</evidence>
<dbReference type="Gene3D" id="2.40.50.140">
    <property type="entry name" value="Nucleic acid-binding proteins"/>
    <property type="match status" value="1"/>
</dbReference>
<evidence type="ECO:0000256" key="5">
    <source>
        <dbReference type="ARBA" id="ARBA00023146"/>
    </source>
</evidence>
<dbReference type="Pfam" id="PF01336">
    <property type="entry name" value="tRNA_anti-codon"/>
    <property type="match status" value="1"/>
</dbReference>
<dbReference type="PANTHER" id="PTHR22594:SF34">
    <property type="entry name" value="ASPARAGINE--TRNA LIGASE, MITOCHONDRIAL-RELATED"/>
    <property type="match status" value="1"/>
</dbReference>
<dbReference type="Ensembl" id="ENSLACT00000013281.1">
    <property type="protein sequence ID" value="ENSLACP00000013185.1"/>
    <property type="gene ID" value="ENSLACG00000011611.1"/>
</dbReference>
<evidence type="ECO:0000259" key="7">
    <source>
        <dbReference type="Pfam" id="PF01336"/>
    </source>
</evidence>
<dbReference type="InterPro" id="IPR045864">
    <property type="entry name" value="aa-tRNA-synth_II/BPL/LPL"/>
</dbReference>
<dbReference type="EMBL" id="AFYH01022502">
    <property type="status" value="NOT_ANNOTATED_CDS"/>
    <property type="molecule type" value="Genomic_DNA"/>
</dbReference>
<dbReference type="OMA" id="LCVHTPI"/>
<feature type="domain" description="OB" evidence="7">
    <location>
        <begin position="50"/>
        <end position="124"/>
    </location>
</feature>
<dbReference type="PANTHER" id="PTHR22594">
    <property type="entry name" value="ASPARTYL/LYSYL-TRNA SYNTHETASE"/>
    <property type="match status" value="1"/>
</dbReference>
<keyword evidence="9" id="KW-1185">Reference proteome</keyword>
<dbReference type="CDD" id="cd04318">
    <property type="entry name" value="EcAsnRS_like_N"/>
    <property type="match status" value="1"/>
</dbReference>
<dbReference type="InterPro" id="IPR004364">
    <property type="entry name" value="Aa-tRNA-synt_II"/>
</dbReference>
<dbReference type="GO" id="GO:0005739">
    <property type="term" value="C:mitochondrion"/>
    <property type="evidence" value="ECO:0007669"/>
    <property type="project" value="TreeGrafter"/>
</dbReference>
<proteinExistence type="predicted"/>
<dbReference type="Bgee" id="ENSLACG00000011611">
    <property type="expression patterns" value="Expressed in pelvic fin and 6 other cell types or tissues"/>
</dbReference>
<reference evidence="9" key="1">
    <citation type="submission" date="2011-08" db="EMBL/GenBank/DDBJ databases">
        <title>The draft genome of Latimeria chalumnae.</title>
        <authorList>
            <person name="Di Palma F."/>
            <person name="Alfoldi J."/>
            <person name="Johnson J."/>
            <person name="Berlin A."/>
            <person name="Gnerre S."/>
            <person name="Jaffe D."/>
            <person name="MacCallum I."/>
            <person name="Young S."/>
            <person name="Walker B.J."/>
            <person name="Lander E."/>
            <person name="Lindblad-Toh K."/>
        </authorList>
    </citation>
    <scope>NUCLEOTIDE SEQUENCE [LARGE SCALE GENOMIC DNA]</scope>
    <source>
        <strain evidence="9">Wild caught</strain>
    </source>
</reference>
<dbReference type="GO" id="GO:0004816">
    <property type="term" value="F:asparagine-tRNA ligase activity"/>
    <property type="evidence" value="ECO:0007669"/>
    <property type="project" value="TreeGrafter"/>
</dbReference>
<evidence type="ECO:0000256" key="4">
    <source>
        <dbReference type="ARBA" id="ARBA00022917"/>
    </source>
</evidence>
<dbReference type="EMBL" id="AFYH01022510">
    <property type="status" value="NOT_ANNOTATED_CDS"/>
    <property type="molecule type" value="Genomic_DNA"/>
</dbReference>
<keyword evidence="1" id="KW-0436">Ligase</keyword>
<dbReference type="InterPro" id="IPR004365">
    <property type="entry name" value="NA-bd_OB_tRNA"/>
</dbReference>
<dbReference type="Proteomes" id="UP000008672">
    <property type="component" value="Unassembled WGS sequence"/>
</dbReference>
<keyword evidence="2" id="KW-0547">Nucleotide-binding</keyword>
<dbReference type="GO" id="GO:0003676">
    <property type="term" value="F:nucleic acid binding"/>
    <property type="evidence" value="ECO:0007669"/>
    <property type="project" value="InterPro"/>
</dbReference>
<evidence type="ECO:0000259" key="6">
    <source>
        <dbReference type="Pfam" id="PF00152"/>
    </source>
</evidence>
<dbReference type="Pfam" id="PF00152">
    <property type="entry name" value="tRNA-synt_2"/>
    <property type="match status" value="1"/>
</dbReference>
<dbReference type="EMBL" id="AFYH01022505">
    <property type="status" value="NOT_ANNOTATED_CDS"/>
    <property type="molecule type" value="Genomic_DNA"/>
</dbReference>
<evidence type="ECO:0000313" key="8">
    <source>
        <dbReference type="Ensembl" id="ENSLACP00000013185.1"/>
    </source>
</evidence>
<dbReference type="SUPFAM" id="SSF50249">
    <property type="entry name" value="Nucleic acid-binding proteins"/>
    <property type="match status" value="1"/>
</dbReference>
<dbReference type="GO" id="GO:0005524">
    <property type="term" value="F:ATP binding"/>
    <property type="evidence" value="ECO:0007669"/>
    <property type="project" value="UniProtKB-KW"/>
</dbReference>
<dbReference type="GeneTree" id="ENSGT01030000234618"/>